<dbReference type="Proteomes" id="UP000234462">
    <property type="component" value="Unassembled WGS sequence"/>
</dbReference>
<name>A0A2H1L8N3_9MICO</name>
<evidence type="ECO:0000259" key="1">
    <source>
        <dbReference type="Pfam" id="PF13524"/>
    </source>
</evidence>
<feature type="domain" description="Spore protein YkvP/CgeB glycosyl transferase-like" evidence="1">
    <location>
        <begin position="199"/>
        <end position="344"/>
    </location>
</feature>
<accession>A0A2H1L8N3</accession>
<keyword evidence="3" id="KW-1185">Reference proteome</keyword>
<dbReference type="Pfam" id="PF13524">
    <property type="entry name" value="Glyco_trans_1_2"/>
    <property type="match status" value="1"/>
</dbReference>
<dbReference type="InterPro" id="IPR055259">
    <property type="entry name" value="YkvP/CgeB_Glyco_trans-like"/>
</dbReference>
<proteinExistence type="predicted"/>
<gene>
    <name evidence="2" type="ORF">BJEO58_02870</name>
</gene>
<dbReference type="AlphaFoldDB" id="A0A2H1L8N3"/>
<evidence type="ECO:0000313" key="3">
    <source>
        <dbReference type="Proteomes" id="UP000234462"/>
    </source>
</evidence>
<dbReference type="RefSeq" id="WP_101590151.1">
    <property type="nucleotide sequence ID" value="NZ_FXZM01000025.1"/>
</dbReference>
<protein>
    <submittedName>
        <fullName evidence="2">Spore maturation protein CgeB</fullName>
    </submittedName>
</protein>
<organism evidence="2 3">
    <name type="scientific">Brevibacterium jeotgali</name>
    <dbReference type="NCBI Taxonomy" id="1262550"/>
    <lineage>
        <taxon>Bacteria</taxon>
        <taxon>Bacillati</taxon>
        <taxon>Actinomycetota</taxon>
        <taxon>Actinomycetes</taxon>
        <taxon>Micrococcales</taxon>
        <taxon>Brevibacteriaceae</taxon>
        <taxon>Brevibacterium</taxon>
    </lineage>
</organism>
<dbReference type="OrthoDB" id="6713581at2"/>
<evidence type="ECO:0000313" key="2">
    <source>
        <dbReference type="EMBL" id="SMY13258.1"/>
    </source>
</evidence>
<sequence length="524" mass="58269">MRDDFPQFRAAVEHIPVPHYGTEAPLKQLQATAITILDSFSQACFSPVIDCIPVSRVDFVKALDYYQPQFLLLESAWNGNDGAWKHQLVGPTGPKAAVKNLVAACNDRSIPVVFWNKEDPPHFEDFLPLARLADHVFTTAGELVDQYKFAVGHENVHTLPFAAQPSIHHPFADGERDREVCFAGQYFRHKYPERREQMEFLFPAAAEYDFTIYSRELGNDPRYAFPEPFDELVSGSVPYALMIREYRHFKTFLNVNSVVNSKTMCARRIFEISASGATVVSAPSPAIERFYQPDEVFTPNNLQEAQDTLQLLLTDEPLRQKSALKAWRRTMINHTYTNRVDSILHQLGLAPSSPNIQVAVVIDARGATADELRRSAQIVVDTESIAVAHYILADRSLSLPDTQTDLQQITEKEAADLTATNSVIVASPAATINNAAFSDILLAISSHPDKSPVSKAAFNALDRPAFSANVVMSPLLWATAAGALPLDTARMLFETQGGVFNALDYFNMLDRRQAVPAANSTWEV</sequence>
<reference evidence="3" key="1">
    <citation type="submission" date="2017-03" db="EMBL/GenBank/DDBJ databases">
        <authorList>
            <person name="Monnet C."/>
        </authorList>
    </citation>
    <scope>NUCLEOTIDE SEQUENCE [LARGE SCALE GENOMIC DNA]</scope>
    <source>
        <strain evidence="3">SJ5-8</strain>
    </source>
</reference>
<dbReference type="EMBL" id="FXZM01000025">
    <property type="protein sequence ID" value="SMY13258.1"/>
    <property type="molecule type" value="Genomic_DNA"/>
</dbReference>